<dbReference type="Proteomes" id="UP000092382">
    <property type="component" value="Unassembled WGS sequence"/>
</dbReference>
<sequence>MPTLKVSCLTYLPIFSLLVSWTLACEYSPVQAQISISQQQLPQLKQGEFNQFSGKKYSQYNQKFERYFVYIDSSNNQILYEVRQIEPDAYIRHYNGRNIIQSGVFNELYNAQLRIKELELHGIPGARIVNSANVDVTSDQRSYNNQEKTDFYYVVIPSSANNLSSFATDIRQKVGTSINVIRRTQPIGTHIAVGPFRDRLEAEQWNGYLKDSGYGNARVYYGK</sequence>
<reference evidence="2 3" key="1">
    <citation type="submission" date="2015-09" db="EMBL/GenBank/DDBJ databases">
        <title>Whole genome shotgun sequence assembly of Aphanizomenon flos-aquae UKL13.</title>
        <authorList>
            <person name="Driscoll C."/>
        </authorList>
    </citation>
    <scope>NUCLEOTIDE SEQUENCE [LARGE SCALE GENOMIC DNA]</scope>
    <source>
        <strain evidence="2">MDT13</strain>
    </source>
</reference>
<comment type="caution">
    <text evidence="2">The sequence shown here is derived from an EMBL/GenBank/DDBJ whole genome shotgun (WGS) entry which is preliminary data.</text>
</comment>
<keyword evidence="1" id="KW-0732">Signal</keyword>
<evidence type="ECO:0008006" key="4">
    <source>
        <dbReference type="Google" id="ProtNLM"/>
    </source>
</evidence>
<proteinExistence type="predicted"/>
<dbReference type="EMBL" id="LJOY01000022">
    <property type="protein sequence ID" value="OBQ25761.1"/>
    <property type="molecule type" value="Genomic_DNA"/>
</dbReference>
<protein>
    <recommendedName>
        <fullName evidence="4">SPOR domain-containing protein</fullName>
    </recommendedName>
</protein>
<evidence type="ECO:0000313" key="3">
    <source>
        <dbReference type="Proteomes" id="UP000092382"/>
    </source>
</evidence>
<dbReference type="AlphaFoldDB" id="A0A1B7VXQ1"/>
<evidence type="ECO:0000313" key="2">
    <source>
        <dbReference type="EMBL" id="OBQ25761.1"/>
    </source>
</evidence>
<evidence type="ECO:0000256" key="1">
    <source>
        <dbReference type="SAM" id="SignalP"/>
    </source>
</evidence>
<dbReference type="STRING" id="1803587.GCA_001593825_01534"/>
<feature type="signal peptide" evidence="1">
    <location>
        <begin position="1"/>
        <end position="24"/>
    </location>
</feature>
<name>A0A1B7VXQ1_APHFL</name>
<organism evidence="2 3">
    <name type="scientific">Aphanizomenon flos-aquae LD13</name>
    <dbReference type="NCBI Taxonomy" id="1710894"/>
    <lineage>
        <taxon>Bacteria</taxon>
        <taxon>Bacillati</taxon>
        <taxon>Cyanobacteriota</taxon>
        <taxon>Cyanophyceae</taxon>
        <taxon>Nostocales</taxon>
        <taxon>Aphanizomenonaceae</taxon>
        <taxon>Aphanizomenon</taxon>
    </lineage>
</organism>
<feature type="chain" id="PRO_5008600071" description="SPOR domain-containing protein" evidence="1">
    <location>
        <begin position="25"/>
        <end position="223"/>
    </location>
</feature>
<accession>A0A1B7VXQ1</accession>
<dbReference type="PROSITE" id="PS51257">
    <property type="entry name" value="PROKAR_LIPOPROTEIN"/>
    <property type="match status" value="1"/>
</dbReference>
<dbReference type="PATRIC" id="fig|1710894.3.peg.3438"/>
<gene>
    <name evidence="2" type="ORF">AN481_08525</name>
</gene>